<keyword evidence="7" id="KW-0255">Endonuclease</keyword>
<dbReference type="SMART" id="SM00507">
    <property type="entry name" value="HNHc"/>
    <property type="match status" value="1"/>
</dbReference>
<organism evidence="7 8">
    <name type="scientific">Pseudomonas sichuanensis</name>
    <dbReference type="NCBI Taxonomy" id="2213015"/>
    <lineage>
        <taxon>Bacteria</taxon>
        <taxon>Pseudomonadati</taxon>
        <taxon>Pseudomonadota</taxon>
        <taxon>Gammaproteobacteria</taxon>
        <taxon>Pseudomonadales</taxon>
        <taxon>Pseudomonadaceae</taxon>
        <taxon>Pseudomonas</taxon>
    </lineage>
</organism>
<dbReference type="PANTHER" id="PTHR41286:SF1">
    <property type="entry name" value="HNH NUCLEASE YAJD-RELATED"/>
    <property type="match status" value="1"/>
</dbReference>
<evidence type="ECO:0000313" key="7">
    <source>
        <dbReference type="EMBL" id="MEN8641071.1"/>
    </source>
</evidence>
<evidence type="ECO:0000256" key="2">
    <source>
        <dbReference type="ARBA" id="ARBA00022801"/>
    </source>
</evidence>
<protein>
    <recommendedName>
        <fullName evidence="4">Putative HNH nuclease YajD</fullName>
    </recommendedName>
</protein>
<comment type="caution">
    <text evidence="7">The sequence shown here is derived from an EMBL/GenBank/DDBJ whole genome shotgun (WGS) entry which is preliminary data.</text>
</comment>
<dbReference type="Gene3D" id="1.10.30.50">
    <property type="match status" value="1"/>
</dbReference>
<dbReference type="Proteomes" id="UP001424532">
    <property type="component" value="Unassembled WGS sequence"/>
</dbReference>
<evidence type="ECO:0000256" key="3">
    <source>
        <dbReference type="ARBA" id="ARBA00038412"/>
    </source>
</evidence>
<accession>A0ABV0DGW0</accession>
<keyword evidence="2" id="KW-0378">Hydrolase</keyword>
<evidence type="ECO:0000313" key="8">
    <source>
        <dbReference type="Proteomes" id="UP001424532"/>
    </source>
</evidence>
<evidence type="ECO:0000256" key="4">
    <source>
        <dbReference type="ARBA" id="ARBA00040194"/>
    </source>
</evidence>
<dbReference type="CDD" id="cd00085">
    <property type="entry name" value="HNHc"/>
    <property type="match status" value="1"/>
</dbReference>
<feature type="domain" description="HNH nuclease" evidence="6">
    <location>
        <begin position="22"/>
        <end position="76"/>
    </location>
</feature>
<keyword evidence="8" id="KW-1185">Reference proteome</keyword>
<dbReference type="InterPro" id="IPR003615">
    <property type="entry name" value="HNH_nuc"/>
</dbReference>
<dbReference type="RefSeq" id="WP_347150513.1">
    <property type="nucleotide sequence ID" value="NZ_JBDLYL010000015.1"/>
</dbReference>
<evidence type="ECO:0000256" key="5">
    <source>
        <dbReference type="SAM" id="MobiDB-lite"/>
    </source>
</evidence>
<evidence type="ECO:0000256" key="1">
    <source>
        <dbReference type="ARBA" id="ARBA00022722"/>
    </source>
</evidence>
<dbReference type="GO" id="GO:0004519">
    <property type="term" value="F:endonuclease activity"/>
    <property type="evidence" value="ECO:0007669"/>
    <property type="project" value="UniProtKB-KW"/>
</dbReference>
<feature type="region of interest" description="Disordered" evidence="5">
    <location>
        <begin position="89"/>
        <end position="108"/>
    </location>
</feature>
<dbReference type="PANTHER" id="PTHR41286">
    <property type="entry name" value="HNH NUCLEASE YAJD-RELATED"/>
    <property type="match status" value="1"/>
</dbReference>
<sequence length="108" mass="12720">MSVSLSDREKQPRPYDYQWQQAREGWLRKNPLCVRCKQSGINKSATVVDHIQPHRGDMALFWDRTNWQSLCTNCHSSYKQRLEKSGREVGCDVSGRPLDPRHHWNRPS</sequence>
<name>A0ABV0DGW0_9PSED</name>
<keyword evidence="1" id="KW-0540">Nuclease</keyword>
<reference evidence="7 8" key="1">
    <citation type="submission" date="2024-05" db="EMBL/GenBank/DDBJ databases">
        <title>Sequence of Lycoming College course isolates.</title>
        <authorList>
            <person name="Reigle C.A."/>
            <person name="Newman J.D."/>
        </authorList>
    </citation>
    <scope>NUCLEOTIDE SEQUENCE [LARGE SCALE GENOMIC DNA]</scope>
    <source>
        <strain evidence="7 8">CAR-09</strain>
    </source>
</reference>
<gene>
    <name evidence="7" type="ORF">ABFE88_15585</name>
</gene>
<proteinExistence type="inferred from homology"/>
<dbReference type="EMBL" id="JBDLYL010000015">
    <property type="protein sequence ID" value="MEN8641071.1"/>
    <property type="molecule type" value="Genomic_DNA"/>
</dbReference>
<dbReference type="InterPro" id="IPR002711">
    <property type="entry name" value="HNH"/>
</dbReference>
<dbReference type="Pfam" id="PF01844">
    <property type="entry name" value="HNH"/>
    <property type="match status" value="1"/>
</dbReference>
<evidence type="ECO:0000259" key="6">
    <source>
        <dbReference type="SMART" id="SM00507"/>
    </source>
</evidence>
<comment type="similarity">
    <text evidence="3">Belongs to the HNH nuclease family.</text>
</comment>